<name>G5A3C0_PHYSP</name>
<dbReference type="SMR" id="G5A3C0"/>
<dbReference type="PANTHER" id="PTHR24111:SF0">
    <property type="entry name" value="LEUCINE-RICH REPEAT-CONTAINING PROTEIN"/>
    <property type="match status" value="1"/>
</dbReference>
<reference evidence="2 3" key="1">
    <citation type="journal article" date="2006" name="Science">
        <title>Phytophthora genome sequences uncover evolutionary origins and mechanisms of pathogenesis.</title>
        <authorList>
            <person name="Tyler B.M."/>
            <person name="Tripathy S."/>
            <person name="Zhang X."/>
            <person name="Dehal P."/>
            <person name="Jiang R.H."/>
            <person name="Aerts A."/>
            <person name="Arredondo F.D."/>
            <person name="Baxter L."/>
            <person name="Bensasson D."/>
            <person name="Beynon J.L."/>
            <person name="Chapman J."/>
            <person name="Damasceno C.M."/>
            <person name="Dorrance A.E."/>
            <person name="Dou D."/>
            <person name="Dickerman A.W."/>
            <person name="Dubchak I.L."/>
            <person name="Garbelotto M."/>
            <person name="Gijzen M."/>
            <person name="Gordon S.G."/>
            <person name="Govers F."/>
            <person name="Grunwald N.J."/>
            <person name="Huang W."/>
            <person name="Ivors K.L."/>
            <person name="Jones R.W."/>
            <person name="Kamoun S."/>
            <person name="Krampis K."/>
            <person name="Lamour K.H."/>
            <person name="Lee M.K."/>
            <person name="McDonald W.H."/>
            <person name="Medina M."/>
            <person name="Meijer H.J."/>
            <person name="Nordberg E.K."/>
            <person name="Maclean D.J."/>
            <person name="Ospina-Giraldo M.D."/>
            <person name="Morris P.F."/>
            <person name="Phuntumart V."/>
            <person name="Putnam N.H."/>
            <person name="Rash S."/>
            <person name="Rose J.K."/>
            <person name="Sakihama Y."/>
            <person name="Salamov A.A."/>
            <person name="Savidor A."/>
            <person name="Scheuring C.F."/>
            <person name="Smith B.M."/>
            <person name="Sobral B.W."/>
            <person name="Terry A."/>
            <person name="Torto-Alalibo T.A."/>
            <person name="Win J."/>
            <person name="Xu Z."/>
            <person name="Zhang H."/>
            <person name="Grigoriev I.V."/>
            <person name="Rokhsar D.S."/>
            <person name="Boore J.L."/>
        </authorList>
    </citation>
    <scope>NUCLEOTIDE SEQUENCE [LARGE SCALE GENOMIC DNA]</scope>
    <source>
        <strain evidence="2 3">P6497</strain>
    </source>
</reference>
<protein>
    <submittedName>
        <fullName evidence="2">Uncharacterized protein</fullName>
    </submittedName>
</protein>
<dbReference type="EMBL" id="JH159159">
    <property type="protein sequence ID" value="EGZ10160.1"/>
    <property type="molecule type" value="Genomic_DNA"/>
</dbReference>
<dbReference type="Pfam" id="PF13516">
    <property type="entry name" value="LRR_6"/>
    <property type="match status" value="2"/>
</dbReference>
<dbReference type="InterPro" id="IPR001611">
    <property type="entry name" value="Leu-rich_rpt"/>
</dbReference>
<evidence type="ECO:0000313" key="2">
    <source>
        <dbReference type="EMBL" id="EGZ10160.1"/>
    </source>
</evidence>
<dbReference type="AlphaFoldDB" id="G5A3C0"/>
<dbReference type="RefSeq" id="XP_009535021.1">
    <property type="nucleotide sequence ID" value="XM_009536726.1"/>
</dbReference>
<dbReference type="Gene3D" id="3.80.10.10">
    <property type="entry name" value="Ribonuclease Inhibitor"/>
    <property type="match status" value="3"/>
</dbReference>
<evidence type="ECO:0000313" key="3">
    <source>
        <dbReference type="Proteomes" id="UP000002640"/>
    </source>
</evidence>
<keyword evidence="3" id="KW-1185">Reference proteome</keyword>
<dbReference type="Proteomes" id="UP000002640">
    <property type="component" value="Unassembled WGS sequence"/>
</dbReference>
<keyword evidence="1" id="KW-0677">Repeat</keyword>
<dbReference type="OMA" id="DAMKNSC"/>
<accession>G5A3C0</accession>
<evidence type="ECO:0000256" key="1">
    <source>
        <dbReference type="ARBA" id="ARBA00022737"/>
    </source>
</evidence>
<dbReference type="InParanoid" id="G5A3C0"/>
<gene>
    <name evidence="2" type="ORF">PHYSODRAFT_521681</name>
</gene>
<dbReference type="PANTHER" id="PTHR24111">
    <property type="entry name" value="LEUCINE-RICH REPEAT-CONTAINING PROTEIN 34"/>
    <property type="match status" value="1"/>
</dbReference>
<proteinExistence type="predicted"/>
<dbReference type="SUPFAM" id="SSF52047">
    <property type="entry name" value="RNI-like"/>
    <property type="match status" value="2"/>
</dbReference>
<dbReference type="InterPro" id="IPR032675">
    <property type="entry name" value="LRR_dom_sf"/>
</dbReference>
<sequence length="433" mass="48452">MKNRTVTTLVLADCGLNCEALTEWVAFFRAGTNTTLRSLNLADNQIDDDGAGALGKMLQAAKARGMSFDLRGNELSTLGLQMLADAMKNSCPTAVTAIQVQNNQDDDEPDALLYRSRMEFYLRRNKAAIEREVLRETVMWVEMSSLELEVCHLKHVVLTIAEADSLGAALRNNHSVTELRLEDNALPEEGTRRILRALRSNRSVRTLSLADNNIGDGGFRALSELLRVPTTAIRTVTVANPTQLTPRLEAIAPRTGSALHYTLANYALLTALSLANCGLDDLMVGVLVSGIAWSGRIEALDLQRNSFGNRSVHVLVRMMQRCLRLYRLDLLRVLLFGRFDSCEQHTMNKIVQAAEQSQTLVQLELVTTSRRTSTRERIASLNTRLRAADFEQERQSRKHQLEMHAMRCRRRALVHQQAREVAAQALSTFKPLE</sequence>
<dbReference type="GeneID" id="20660433"/>
<dbReference type="SMART" id="SM00368">
    <property type="entry name" value="LRR_RI"/>
    <property type="match status" value="6"/>
</dbReference>
<dbReference type="KEGG" id="psoj:PHYSODRAFT_521681"/>
<organism evidence="2 3">
    <name type="scientific">Phytophthora sojae (strain P6497)</name>
    <name type="common">Soybean stem and root rot agent</name>
    <name type="synonym">Phytophthora megasperma f. sp. glycines</name>
    <dbReference type="NCBI Taxonomy" id="1094619"/>
    <lineage>
        <taxon>Eukaryota</taxon>
        <taxon>Sar</taxon>
        <taxon>Stramenopiles</taxon>
        <taxon>Oomycota</taxon>
        <taxon>Peronosporomycetes</taxon>
        <taxon>Peronosporales</taxon>
        <taxon>Peronosporaceae</taxon>
        <taxon>Phytophthora</taxon>
    </lineage>
</organism>
<dbReference type="InterPro" id="IPR052201">
    <property type="entry name" value="LRR-containing_regulator"/>
</dbReference>